<protein>
    <recommendedName>
        <fullName evidence="3">DUF559 domain-containing protein</fullName>
    </recommendedName>
</protein>
<evidence type="ECO:0008006" key="3">
    <source>
        <dbReference type="Google" id="ProtNLM"/>
    </source>
</evidence>
<comment type="caution">
    <text evidence="1">The sequence shown here is derived from an EMBL/GenBank/DDBJ whole genome shotgun (WGS) entry which is preliminary data.</text>
</comment>
<organism evidence="1 2">
    <name type="scientific">Lentzea rhizosphaerae</name>
    <dbReference type="NCBI Taxonomy" id="2041025"/>
    <lineage>
        <taxon>Bacteria</taxon>
        <taxon>Bacillati</taxon>
        <taxon>Actinomycetota</taxon>
        <taxon>Actinomycetes</taxon>
        <taxon>Pseudonocardiales</taxon>
        <taxon>Pseudonocardiaceae</taxon>
        <taxon>Lentzea</taxon>
    </lineage>
</organism>
<dbReference type="EMBL" id="JBHRZI010000017">
    <property type="protein sequence ID" value="MFC3894413.1"/>
    <property type="molecule type" value="Genomic_DNA"/>
</dbReference>
<dbReference type="RefSeq" id="WP_382375759.1">
    <property type="nucleotide sequence ID" value="NZ_JBHRZI010000017.1"/>
</dbReference>
<keyword evidence="2" id="KW-1185">Reference proteome</keyword>
<name>A0ABV8BXF6_9PSEU</name>
<accession>A0ABV8BXF6</accession>
<proteinExistence type="predicted"/>
<sequence length="176" mass="20152">MLDAARRLKDMDQIRSLLAEPIQNGRVTPTALLRELDAGSCRGSAAPRKVLRELIDGIRSPAESWARELALRSGFDRMRWNQELFLSNGSHLATPDGWLDDVGLAWEIDSYEYHFRPEDYAKTLKRHNRMTAAGIIVVHTVPSRLRTEPDQVVEELRGAYEQARQRPRPPVIARRQ</sequence>
<evidence type="ECO:0000313" key="1">
    <source>
        <dbReference type="EMBL" id="MFC3894413.1"/>
    </source>
</evidence>
<gene>
    <name evidence="1" type="ORF">ACFOWZ_23275</name>
</gene>
<evidence type="ECO:0000313" key="2">
    <source>
        <dbReference type="Proteomes" id="UP001595690"/>
    </source>
</evidence>
<reference evidence="2" key="1">
    <citation type="journal article" date="2019" name="Int. J. Syst. Evol. Microbiol.">
        <title>The Global Catalogue of Microorganisms (GCM) 10K type strain sequencing project: providing services to taxonomists for standard genome sequencing and annotation.</title>
        <authorList>
            <consortium name="The Broad Institute Genomics Platform"/>
            <consortium name="The Broad Institute Genome Sequencing Center for Infectious Disease"/>
            <person name="Wu L."/>
            <person name="Ma J."/>
        </authorList>
    </citation>
    <scope>NUCLEOTIDE SEQUENCE [LARGE SCALE GENOMIC DNA]</scope>
    <source>
        <strain evidence="2">CGMCC 4.7405</strain>
    </source>
</reference>
<dbReference type="Proteomes" id="UP001595690">
    <property type="component" value="Unassembled WGS sequence"/>
</dbReference>